<dbReference type="PROSITE" id="PS00977">
    <property type="entry name" value="FAD_G3PDH_1"/>
    <property type="match status" value="1"/>
</dbReference>
<keyword evidence="16" id="KW-1185">Reference proteome</keyword>
<dbReference type="PANTHER" id="PTHR11985:SF31">
    <property type="entry name" value="GLYCEROL-3-PHOSPHATE DEHYDROGENASE 2"/>
    <property type="match status" value="1"/>
</dbReference>
<evidence type="ECO:0000313" key="15">
    <source>
        <dbReference type="EMBL" id="QSB05648.1"/>
    </source>
</evidence>
<evidence type="ECO:0000256" key="6">
    <source>
        <dbReference type="ARBA" id="ARBA00022630"/>
    </source>
</evidence>
<dbReference type="GO" id="GO:0004368">
    <property type="term" value="F:glycerol-3-phosphate dehydrogenase (quinone) activity"/>
    <property type="evidence" value="ECO:0007669"/>
    <property type="project" value="UniProtKB-EC"/>
</dbReference>
<evidence type="ECO:0000256" key="3">
    <source>
        <dbReference type="ARBA" id="ARBA00007330"/>
    </source>
</evidence>
<comment type="cofactor">
    <cofactor evidence="1 11">
        <name>FAD</name>
        <dbReference type="ChEBI" id="CHEBI:57692"/>
    </cofactor>
</comment>
<keyword evidence="9 11" id="KW-0560">Oxidoreductase</keyword>
<feature type="domain" description="FAD dependent oxidoreductase" evidence="13">
    <location>
        <begin position="33"/>
        <end position="386"/>
    </location>
</feature>
<evidence type="ECO:0000259" key="13">
    <source>
        <dbReference type="Pfam" id="PF01266"/>
    </source>
</evidence>
<dbReference type="Gene3D" id="3.30.9.10">
    <property type="entry name" value="D-Amino Acid Oxidase, subunit A, domain 2"/>
    <property type="match status" value="1"/>
</dbReference>
<evidence type="ECO:0000256" key="4">
    <source>
        <dbReference type="ARBA" id="ARBA00013029"/>
    </source>
</evidence>
<dbReference type="Gene3D" id="1.10.8.870">
    <property type="entry name" value="Alpha-glycerophosphate oxidase, cap domain"/>
    <property type="match status" value="1"/>
</dbReference>
<evidence type="ECO:0000256" key="10">
    <source>
        <dbReference type="ARBA" id="ARBA00049055"/>
    </source>
</evidence>
<dbReference type="AlphaFoldDB" id="A0A895XVH8"/>
<evidence type="ECO:0000259" key="14">
    <source>
        <dbReference type="Pfam" id="PF16901"/>
    </source>
</evidence>
<gene>
    <name evidence="15" type="ORF">JQS30_01590</name>
</gene>
<dbReference type="FunFam" id="1.10.8.870:FF:000003">
    <property type="entry name" value="Glycerol-3-phosphate dehydrogenase"/>
    <property type="match status" value="1"/>
</dbReference>
<name>A0A895XVH8_9ACTN</name>
<reference evidence="15" key="1">
    <citation type="submission" date="2021-02" db="EMBL/GenBank/DDBJ databases">
        <title>Natronoglycomyces albus gen. nov., sp. nov, a haloalkaliphilic actinobacterium from a soda solonchak soil.</title>
        <authorList>
            <person name="Sorokin D.Y."/>
            <person name="Khijniak T.V."/>
            <person name="Zakharycheva A.P."/>
            <person name="Boueva O.V."/>
            <person name="Ariskina E.V."/>
            <person name="Hahnke R.L."/>
            <person name="Bunk B."/>
            <person name="Sproer C."/>
            <person name="Schumann P."/>
            <person name="Evtushenko L.I."/>
            <person name="Kublanov I.V."/>
        </authorList>
    </citation>
    <scope>NUCLEOTIDE SEQUENCE</scope>
    <source>
        <strain evidence="15">DSM 106290</strain>
    </source>
</reference>
<dbReference type="GO" id="GO:0009331">
    <property type="term" value="C:glycerol-3-phosphate dehydrogenase (FAD) complex"/>
    <property type="evidence" value="ECO:0007669"/>
    <property type="project" value="UniProtKB-UniRule"/>
</dbReference>
<accession>A0A895XVH8</accession>
<dbReference type="Pfam" id="PF01266">
    <property type="entry name" value="DAO"/>
    <property type="match status" value="1"/>
</dbReference>
<dbReference type="RefSeq" id="WP_213171660.1">
    <property type="nucleotide sequence ID" value="NZ_CP070496.1"/>
</dbReference>
<evidence type="ECO:0000256" key="11">
    <source>
        <dbReference type="RuleBase" id="RU361217"/>
    </source>
</evidence>
<dbReference type="EMBL" id="CP070496">
    <property type="protein sequence ID" value="QSB05648.1"/>
    <property type="molecule type" value="Genomic_DNA"/>
</dbReference>
<dbReference type="SUPFAM" id="SSF51905">
    <property type="entry name" value="FAD/NAD(P)-binding domain"/>
    <property type="match status" value="1"/>
</dbReference>
<keyword evidence="5" id="KW-0963">Cytoplasm</keyword>
<evidence type="ECO:0000256" key="7">
    <source>
        <dbReference type="ARBA" id="ARBA00022798"/>
    </source>
</evidence>
<dbReference type="InterPro" id="IPR006076">
    <property type="entry name" value="FAD-dep_OxRdtase"/>
</dbReference>
<organism evidence="15 16">
    <name type="scientific">Natronoglycomyces albus</name>
    <dbReference type="NCBI Taxonomy" id="2811108"/>
    <lineage>
        <taxon>Bacteria</taxon>
        <taxon>Bacillati</taxon>
        <taxon>Actinomycetota</taxon>
        <taxon>Actinomycetes</taxon>
        <taxon>Glycomycetales</taxon>
        <taxon>Glycomycetaceae</taxon>
        <taxon>Natronoglycomyces</taxon>
    </lineage>
</organism>
<comment type="similarity">
    <text evidence="3 11">Belongs to the FAD-dependent glycerol-3-phosphate dehydrogenase family.</text>
</comment>
<dbReference type="PRINTS" id="PR01001">
    <property type="entry name" value="FADG3PDH"/>
</dbReference>
<dbReference type="PANTHER" id="PTHR11985">
    <property type="entry name" value="GLYCEROL-3-PHOSPHATE DEHYDROGENASE"/>
    <property type="match status" value="1"/>
</dbReference>
<evidence type="ECO:0000256" key="5">
    <source>
        <dbReference type="ARBA" id="ARBA00022490"/>
    </source>
</evidence>
<dbReference type="KEGG" id="nav:JQS30_01590"/>
<keyword evidence="7" id="KW-0319">Glycerol metabolism</keyword>
<dbReference type="InterPro" id="IPR036188">
    <property type="entry name" value="FAD/NAD-bd_sf"/>
</dbReference>
<evidence type="ECO:0000256" key="9">
    <source>
        <dbReference type="ARBA" id="ARBA00023002"/>
    </source>
</evidence>
<dbReference type="Gene3D" id="3.50.50.60">
    <property type="entry name" value="FAD/NAD(P)-binding domain"/>
    <property type="match status" value="1"/>
</dbReference>
<dbReference type="Pfam" id="PF16901">
    <property type="entry name" value="DAO_C"/>
    <property type="match status" value="1"/>
</dbReference>
<dbReference type="EC" id="1.1.5.3" evidence="4 11"/>
<protein>
    <recommendedName>
        <fullName evidence="4 11">Glycerol-3-phosphate dehydrogenase</fullName>
        <ecNumber evidence="4 11">1.1.5.3</ecNumber>
    </recommendedName>
</protein>
<proteinExistence type="inferred from homology"/>
<sequence length="582" mass="63719">MRTKISWPRSRAGQLSPQRRERDLRSLRNETYDVLVIGGGVTGAGAAVDAASRGLKTALVESRDFAAGTSSRSSKLIHGGLRYLEQLNFALVHEALTERGLLAESIAPHLVRPLPFLVPLNNVVQRGYYGAGVALYDLLATAKSRGRGGMPWHRHLSKRQTQEVFPHLRSDLHGSIRYFDGQVDDARFVTTLARTAASLGAAVTASVEAVGLLQTPSGRVRGIKAFDVESGEYFEIRAKSVISAAGVWSDDIAALTEQPVGIRVQASKGVHLVLPRSAIDGDMGIISKTRWSVLFIIPWGEQWIIGTTDTPWHLNRSHPAASASDVAYLLEQTNMLLNKQITIKDVAGVYAGLRPLLRGETDSTSQLSREHAVVQPAPGLVLVAGGKFTTYRVMAADAVDAAVPTAPPSGTDRLPLLGADAYHYYWQRRSKLARHYNQSVPMIEHLLQRYGCLTPQVLRLSVEQPQLARPVKGAEEYLRAEIVYAARSEGALHLEDVLTRRTRISVETPDRGIEAAADAADLMGAVLNWDEKTREREIDAYHERVAAERRSQQQPTDDAAEAARLAAVEIRRVRPLATSEAS</sequence>
<keyword evidence="6 11" id="KW-0285">Flavoprotein</keyword>
<dbReference type="SUPFAM" id="SSF54373">
    <property type="entry name" value="FAD-linked reductases, C-terminal domain"/>
    <property type="match status" value="1"/>
</dbReference>
<dbReference type="GO" id="GO:0006071">
    <property type="term" value="P:glycerol metabolic process"/>
    <property type="evidence" value="ECO:0007669"/>
    <property type="project" value="UniProtKB-KW"/>
</dbReference>
<dbReference type="InterPro" id="IPR038299">
    <property type="entry name" value="DAO_C_sf"/>
</dbReference>
<comment type="catalytic activity">
    <reaction evidence="10 11">
        <text>a quinone + sn-glycerol 3-phosphate = dihydroxyacetone phosphate + a quinol</text>
        <dbReference type="Rhea" id="RHEA:18977"/>
        <dbReference type="ChEBI" id="CHEBI:24646"/>
        <dbReference type="ChEBI" id="CHEBI:57597"/>
        <dbReference type="ChEBI" id="CHEBI:57642"/>
        <dbReference type="ChEBI" id="CHEBI:132124"/>
        <dbReference type="EC" id="1.1.5.3"/>
    </reaction>
</comment>
<evidence type="ECO:0000256" key="1">
    <source>
        <dbReference type="ARBA" id="ARBA00001974"/>
    </source>
</evidence>
<dbReference type="GO" id="GO:0046168">
    <property type="term" value="P:glycerol-3-phosphate catabolic process"/>
    <property type="evidence" value="ECO:0007669"/>
    <property type="project" value="TreeGrafter"/>
</dbReference>
<feature type="region of interest" description="Disordered" evidence="12">
    <location>
        <begin position="1"/>
        <end position="20"/>
    </location>
</feature>
<dbReference type="InterPro" id="IPR031656">
    <property type="entry name" value="DAO_C"/>
</dbReference>
<evidence type="ECO:0000256" key="12">
    <source>
        <dbReference type="SAM" id="MobiDB-lite"/>
    </source>
</evidence>
<keyword evidence="8" id="KW-0274">FAD</keyword>
<evidence type="ECO:0000313" key="16">
    <source>
        <dbReference type="Proteomes" id="UP000662939"/>
    </source>
</evidence>
<dbReference type="Proteomes" id="UP000662939">
    <property type="component" value="Chromosome"/>
</dbReference>
<evidence type="ECO:0000256" key="2">
    <source>
        <dbReference type="ARBA" id="ARBA00004496"/>
    </source>
</evidence>
<feature type="domain" description="Alpha-glycerophosphate oxidase C-terminal" evidence="14">
    <location>
        <begin position="410"/>
        <end position="533"/>
    </location>
</feature>
<evidence type="ECO:0000256" key="8">
    <source>
        <dbReference type="ARBA" id="ARBA00022827"/>
    </source>
</evidence>
<dbReference type="InterPro" id="IPR000447">
    <property type="entry name" value="G3P_DH_FAD-dep"/>
</dbReference>
<comment type="subcellular location">
    <subcellularLocation>
        <location evidence="2">Cytoplasm</location>
    </subcellularLocation>
</comment>
<dbReference type="PROSITE" id="PS00978">
    <property type="entry name" value="FAD_G3PDH_2"/>
    <property type="match status" value="1"/>
</dbReference>